<name>A0A834DQH3_9CHIR</name>
<dbReference type="Proteomes" id="UP000664940">
    <property type="component" value="Unassembled WGS sequence"/>
</dbReference>
<sequence length="174" mass="20277">MPGHEITQSCHFRLGQRVHVPAGNAVRSGYHFNVGVYQAVIWVDVLIHWSIHILHIVIPHWLVSSVSVNWVVEGRLCRRWENWWNWRIHPAVVSAVFRIKDDRPSAPGDVGIVCAQPAHPQDDGEEWRLGHIKRQHFTVFSQVDYQVVGFVDNWARCYGMSINRFHKYWPVLDS</sequence>
<organism evidence="1 2">
    <name type="scientific">Phyllostomus discolor</name>
    <name type="common">pale spear-nosed bat</name>
    <dbReference type="NCBI Taxonomy" id="89673"/>
    <lineage>
        <taxon>Eukaryota</taxon>
        <taxon>Metazoa</taxon>
        <taxon>Chordata</taxon>
        <taxon>Craniata</taxon>
        <taxon>Vertebrata</taxon>
        <taxon>Euteleostomi</taxon>
        <taxon>Mammalia</taxon>
        <taxon>Eutheria</taxon>
        <taxon>Laurasiatheria</taxon>
        <taxon>Chiroptera</taxon>
        <taxon>Yangochiroptera</taxon>
        <taxon>Phyllostomidae</taxon>
        <taxon>Phyllostominae</taxon>
        <taxon>Phyllostomus</taxon>
    </lineage>
</organism>
<evidence type="ECO:0000313" key="1">
    <source>
        <dbReference type="EMBL" id="KAF6086302.1"/>
    </source>
</evidence>
<comment type="caution">
    <text evidence="1">The sequence shown here is derived from an EMBL/GenBank/DDBJ whole genome shotgun (WGS) entry which is preliminary data.</text>
</comment>
<dbReference type="EMBL" id="JABVXQ010000011">
    <property type="protein sequence ID" value="KAF6086302.1"/>
    <property type="molecule type" value="Genomic_DNA"/>
</dbReference>
<dbReference type="AlphaFoldDB" id="A0A834DQH3"/>
<accession>A0A834DQH3</accession>
<reference evidence="1 2" key="1">
    <citation type="journal article" date="2020" name="Nature">
        <title>Six reference-quality genomes reveal evolution of bat adaptations.</title>
        <authorList>
            <person name="Jebb D."/>
            <person name="Huang Z."/>
            <person name="Pippel M."/>
            <person name="Hughes G.M."/>
            <person name="Lavrichenko K."/>
            <person name="Devanna P."/>
            <person name="Winkler S."/>
            <person name="Jermiin L.S."/>
            <person name="Skirmuntt E.C."/>
            <person name="Katzourakis A."/>
            <person name="Burkitt-Gray L."/>
            <person name="Ray D.A."/>
            <person name="Sullivan K.A.M."/>
            <person name="Roscito J.G."/>
            <person name="Kirilenko B.M."/>
            <person name="Davalos L.M."/>
            <person name="Corthals A.P."/>
            <person name="Power M.L."/>
            <person name="Jones G."/>
            <person name="Ransome R.D."/>
            <person name="Dechmann D.K.N."/>
            <person name="Locatelli A.G."/>
            <person name="Puechmaille S.J."/>
            <person name="Fedrigo O."/>
            <person name="Jarvis E.D."/>
            <person name="Hiller M."/>
            <person name="Vernes S.C."/>
            <person name="Myers E.W."/>
            <person name="Teeling E.C."/>
        </authorList>
    </citation>
    <scope>NUCLEOTIDE SEQUENCE [LARGE SCALE GENOMIC DNA]</scope>
    <source>
        <strain evidence="1">Bat1K_MPI-CBG_1</strain>
    </source>
</reference>
<proteinExistence type="predicted"/>
<protein>
    <submittedName>
        <fullName evidence="1">Uncharacterized protein</fullName>
    </submittedName>
</protein>
<gene>
    <name evidence="1" type="ORF">HJG60_008494</name>
</gene>
<evidence type="ECO:0000313" key="2">
    <source>
        <dbReference type="Proteomes" id="UP000664940"/>
    </source>
</evidence>